<dbReference type="PROSITE" id="PS51257">
    <property type="entry name" value="PROKAR_LIPOPROTEIN"/>
    <property type="match status" value="1"/>
</dbReference>
<sequence>MLYALGKALFWVLFALGCRWEVGGREHVPPDGPLLVIANHLSWLDPPLVGTVLPRKVHFMAKHELFRNPLGAWVLRRLGAFPVRRGQPDRWALRHALDLLDRGAVVGLFPEGSRSRGRLGPFEPGAALLAIKSGAPVLPVAIAGPYRPGRRVRVRIGVPFRVEGSGGEGSIDAVAHRMREAVAALLAEDPAAGEPARRRVPAG</sequence>
<dbReference type="PANTHER" id="PTHR10434:SF11">
    <property type="entry name" value="1-ACYL-SN-GLYCEROL-3-PHOSPHATE ACYLTRANSFERASE"/>
    <property type="match status" value="1"/>
</dbReference>
<dbReference type="RefSeq" id="WP_318751483.1">
    <property type="nucleotide sequence ID" value="NZ_CP132508.1"/>
</dbReference>
<gene>
    <name evidence="4" type="ORF">Q5761_05490</name>
</gene>
<dbReference type="SMART" id="SM00563">
    <property type="entry name" value="PlsC"/>
    <property type="match status" value="1"/>
</dbReference>
<dbReference type="SUPFAM" id="SSF69593">
    <property type="entry name" value="Glycerol-3-phosphate (1)-acyltransferase"/>
    <property type="match status" value="1"/>
</dbReference>
<accession>A0ABZ0QU85</accession>
<evidence type="ECO:0000259" key="3">
    <source>
        <dbReference type="SMART" id="SM00563"/>
    </source>
</evidence>
<dbReference type="EMBL" id="CP132508">
    <property type="protein sequence ID" value="WPD20088.1"/>
    <property type="molecule type" value="Genomic_DNA"/>
</dbReference>
<dbReference type="InterPro" id="IPR002123">
    <property type="entry name" value="Plipid/glycerol_acylTrfase"/>
</dbReference>
<proteinExistence type="predicted"/>
<evidence type="ECO:0000313" key="5">
    <source>
        <dbReference type="Proteomes" id="UP001304683"/>
    </source>
</evidence>
<dbReference type="CDD" id="cd07989">
    <property type="entry name" value="LPLAT_AGPAT-like"/>
    <property type="match status" value="1"/>
</dbReference>
<keyword evidence="2 4" id="KW-0012">Acyltransferase</keyword>
<feature type="domain" description="Phospholipid/glycerol acyltransferase" evidence="3">
    <location>
        <begin position="34"/>
        <end position="145"/>
    </location>
</feature>
<evidence type="ECO:0000313" key="4">
    <source>
        <dbReference type="EMBL" id="WPD20088.1"/>
    </source>
</evidence>
<evidence type="ECO:0000256" key="2">
    <source>
        <dbReference type="ARBA" id="ARBA00023315"/>
    </source>
</evidence>
<dbReference type="Proteomes" id="UP001304683">
    <property type="component" value="Chromosome"/>
</dbReference>
<name>A0ABZ0QU85_9FIRM</name>
<dbReference type="GO" id="GO:0016746">
    <property type="term" value="F:acyltransferase activity"/>
    <property type="evidence" value="ECO:0007669"/>
    <property type="project" value="UniProtKB-KW"/>
</dbReference>
<dbReference type="PANTHER" id="PTHR10434">
    <property type="entry name" value="1-ACYL-SN-GLYCEROL-3-PHOSPHATE ACYLTRANSFERASE"/>
    <property type="match status" value="1"/>
</dbReference>
<protein>
    <submittedName>
        <fullName evidence="4">Lysophospholipid acyltransferase family protein</fullName>
    </submittedName>
</protein>
<keyword evidence="5" id="KW-1185">Reference proteome</keyword>
<organism evidence="4 5">
    <name type="scientific">Thermaerobacter composti</name>
    <dbReference type="NCBI Taxonomy" id="554949"/>
    <lineage>
        <taxon>Bacteria</taxon>
        <taxon>Bacillati</taxon>
        <taxon>Bacillota</taxon>
        <taxon>Clostridia</taxon>
        <taxon>Eubacteriales</taxon>
        <taxon>Clostridiales Family XVII. Incertae Sedis</taxon>
        <taxon>Thermaerobacter</taxon>
    </lineage>
</organism>
<evidence type="ECO:0000256" key="1">
    <source>
        <dbReference type="ARBA" id="ARBA00022679"/>
    </source>
</evidence>
<dbReference type="Pfam" id="PF01553">
    <property type="entry name" value="Acyltransferase"/>
    <property type="match status" value="1"/>
</dbReference>
<reference evidence="4 5" key="1">
    <citation type="submission" date="2023-08" db="EMBL/GenBank/DDBJ databases">
        <title>Genome sequence of Thermaerobacter compostii strain Ins1, a spore-forming filamentous bacterium isolated from a deep geothermal reservoir.</title>
        <authorList>
            <person name="Bregnard D."/>
            <person name="Gonzalez D."/>
            <person name="Junier P."/>
        </authorList>
    </citation>
    <scope>NUCLEOTIDE SEQUENCE [LARGE SCALE GENOMIC DNA]</scope>
    <source>
        <strain evidence="4 5">Ins1</strain>
    </source>
</reference>
<keyword evidence="1" id="KW-0808">Transferase</keyword>